<dbReference type="AlphaFoldDB" id="A0A7I7XCV9"/>
<keyword evidence="1" id="KW-0472">Membrane</keyword>
<keyword evidence="3" id="KW-1185">Reference proteome</keyword>
<evidence type="ECO:0000313" key="2">
    <source>
        <dbReference type="EMBL" id="BBZ27282.1"/>
    </source>
</evidence>
<reference evidence="2 3" key="1">
    <citation type="journal article" date="2019" name="Emerg. Microbes Infect.">
        <title>Comprehensive subspecies identification of 175 nontuberculous mycobacteria species based on 7547 genomic profiles.</title>
        <authorList>
            <person name="Matsumoto Y."/>
            <person name="Kinjo T."/>
            <person name="Motooka D."/>
            <person name="Nabeya D."/>
            <person name="Jung N."/>
            <person name="Uechi K."/>
            <person name="Horii T."/>
            <person name="Iida T."/>
            <person name="Fujita J."/>
            <person name="Nakamura S."/>
        </authorList>
    </citation>
    <scope>NUCLEOTIDE SEQUENCE [LARGE SCALE GENOMIC DNA]</scope>
    <source>
        <strain evidence="2 3">JCM 13574</strain>
    </source>
</reference>
<dbReference type="Proteomes" id="UP000466517">
    <property type="component" value="Chromosome"/>
</dbReference>
<dbReference type="KEGG" id="mmag:MMAD_15770"/>
<name>A0A7I7XCV9_9MYCO</name>
<keyword evidence="1" id="KW-1133">Transmembrane helix</keyword>
<gene>
    <name evidence="2" type="ORF">MMAD_15770</name>
</gene>
<feature type="transmembrane region" description="Helical" evidence="1">
    <location>
        <begin position="34"/>
        <end position="53"/>
    </location>
</feature>
<accession>A0A7I7XCV9</accession>
<evidence type="ECO:0000256" key="1">
    <source>
        <dbReference type="SAM" id="Phobius"/>
    </source>
</evidence>
<sequence>MNGNLVLRRVAQAVVVLCAVGCVAVAIAGDWPDAGLVALAGALAMVTARMTTWKLRHSSQWVMVATTRHENS</sequence>
<keyword evidence="1" id="KW-0812">Transmembrane</keyword>
<dbReference type="EMBL" id="AP022610">
    <property type="protein sequence ID" value="BBZ27282.1"/>
    <property type="molecule type" value="Genomic_DNA"/>
</dbReference>
<dbReference type="RefSeq" id="WP_163734885.1">
    <property type="nucleotide sequence ID" value="NZ_AP022610.1"/>
</dbReference>
<protein>
    <submittedName>
        <fullName evidence="2">Uncharacterized protein</fullName>
    </submittedName>
</protein>
<proteinExistence type="predicted"/>
<evidence type="ECO:0000313" key="3">
    <source>
        <dbReference type="Proteomes" id="UP000466517"/>
    </source>
</evidence>
<organism evidence="2 3">
    <name type="scientific">Mycolicibacterium madagascariense</name>
    <dbReference type="NCBI Taxonomy" id="212765"/>
    <lineage>
        <taxon>Bacteria</taxon>
        <taxon>Bacillati</taxon>
        <taxon>Actinomycetota</taxon>
        <taxon>Actinomycetes</taxon>
        <taxon>Mycobacteriales</taxon>
        <taxon>Mycobacteriaceae</taxon>
        <taxon>Mycolicibacterium</taxon>
    </lineage>
</organism>